<name>A0ABV3SU34_9ACTN</name>
<keyword evidence="1" id="KW-0472">Membrane</keyword>
<organism evidence="3 4">
    <name type="scientific">Nocardioides eburneus</name>
    <dbReference type="NCBI Taxonomy" id="3231482"/>
    <lineage>
        <taxon>Bacteria</taxon>
        <taxon>Bacillati</taxon>
        <taxon>Actinomycetota</taxon>
        <taxon>Actinomycetes</taxon>
        <taxon>Propionibacteriales</taxon>
        <taxon>Nocardioidaceae</taxon>
        <taxon>Nocardioides</taxon>
    </lineage>
</organism>
<evidence type="ECO:0000313" key="3">
    <source>
        <dbReference type="EMBL" id="MEX0426436.1"/>
    </source>
</evidence>
<gene>
    <name evidence="3" type="ORF">AB3X52_02305</name>
</gene>
<keyword evidence="1" id="KW-1133">Transmembrane helix</keyword>
<proteinExistence type="predicted"/>
<evidence type="ECO:0000256" key="1">
    <source>
        <dbReference type="SAM" id="Phobius"/>
    </source>
</evidence>
<evidence type="ECO:0000259" key="2">
    <source>
        <dbReference type="Pfam" id="PF13400"/>
    </source>
</evidence>
<keyword evidence="1" id="KW-0812">Transmembrane</keyword>
<dbReference type="Proteomes" id="UP001556631">
    <property type="component" value="Unassembled WGS sequence"/>
</dbReference>
<keyword evidence="4" id="KW-1185">Reference proteome</keyword>
<accession>A0ABV3SU34</accession>
<dbReference type="EMBL" id="JBFPJR010000003">
    <property type="protein sequence ID" value="MEX0426436.1"/>
    <property type="molecule type" value="Genomic_DNA"/>
</dbReference>
<protein>
    <submittedName>
        <fullName evidence="3">Pilus assembly protein TadG-related protein</fullName>
    </submittedName>
</protein>
<dbReference type="RefSeq" id="WP_367991125.1">
    <property type="nucleotide sequence ID" value="NZ_JBFPJR010000003.1"/>
</dbReference>
<dbReference type="Pfam" id="PF13400">
    <property type="entry name" value="Tad"/>
    <property type="match status" value="1"/>
</dbReference>
<reference evidence="3 4" key="1">
    <citation type="submission" date="2024-07" db="EMBL/GenBank/DDBJ databases">
        <authorList>
            <person name="Lee S."/>
            <person name="Kang M."/>
        </authorList>
    </citation>
    <scope>NUCLEOTIDE SEQUENCE [LARGE SCALE GENOMIC DNA]</scope>
    <source>
        <strain evidence="3 4">DS6</strain>
    </source>
</reference>
<feature type="transmembrane region" description="Helical" evidence="1">
    <location>
        <begin position="12"/>
        <end position="31"/>
    </location>
</feature>
<comment type="caution">
    <text evidence="3">The sequence shown here is derived from an EMBL/GenBank/DDBJ whole genome shotgun (WGS) entry which is preliminary data.</text>
</comment>
<evidence type="ECO:0000313" key="4">
    <source>
        <dbReference type="Proteomes" id="UP001556631"/>
    </source>
</evidence>
<dbReference type="InterPro" id="IPR028087">
    <property type="entry name" value="Tad_N"/>
</dbReference>
<sequence length="587" mass="59150">MSRAREDRDERGAVALMVAISAAVLVLVASYCVDLGMQRVVRTDMQSVADVAALDMARKLAAGVTPAQGAWDEALRTSLDDNASTLGTANRDEDGWVCTAKVCAQAIPGTVDANGVFTASESTGQGADAVKVVTSADVDFAFQQGSGAATRSAVARASSGACYKVGSWAASVNTENSVLLDPVLQQLAMQSGVFSDGAQVKAIDYEGLVQASVDLNALATSLGVGSADQLAGATVSLRSLYLAIKALAEPSNSTVVNALEILAANASSTAMVQLGKLLGVSSGNGSLMTARANVLDLVGGSISAVNGANVANVYLDARIPSLVNAGFAARLVQGPHQYCGAPGDGSTIGVASDTEQLHAHLGGNLNPVTIDFLPPVIPGLLTSVASASITAQNYVTFDLSVAGTTATLRSVACGNPAGITLDIHSGLATVTIATPLHAEVRGSLLGLAVKVSIDATVQIVATVSPSRTFDYSITVPPQQFDTPYPTTSGGLSIGTATIQPGANVSANVALVAGLGASVHLSADQAAQLLSTIVNSGLRALLSPTDPHSLSTTVIDPLLGLAGAEIGGADVILDSLPAPECGRPWLVG</sequence>
<feature type="domain" description="Putative Flp pilus-assembly TadG-like N-terminal" evidence="2">
    <location>
        <begin position="12"/>
        <end position="55"/>
    </location>
</feature>